<reference evidence="3" key="1">
    <citation type="journal article" date="2019" name="Int. J. Syst. Evol. Microbiol.">
        <title>The Global Catalogue of Microorganisms (GCM) 10K type strain sequencing project: providing services to taxonomists for standard genome sequencing and annotation.</title>
        <authorList>
            <consortium name="The Broad Institute Genomics Platform"/>
            <consortium name="The Broad Institute Genome Sequencing Center for Infectious Disease"/>
            <person name="Wu L."/>
            <person name="Ma J."/>
        </authorList>
    </citation>
    <scope>NUCLEOTIDE SEQUENCE [LARGE SCALE GENOMIC DNA]</scope>
    <source>
        <strain evidence="3">JCM 31921</strain>
    </source>
</reference>
<evidence type="ECO:0000259" key="1">
    <source>
        <dbReference type="Pfam" id="PF18885"/>
    </source>
</evidence>
<keyword evidence="3" id="KW-1185">Reference proteome</keyword>
<protein>
    <recommendedName>
        <fullName evidence="1">DUF5648 domain-containing protein</fullName>
    </recommendedName>
</protein>
<dbReference type="InterPro" id="IPR043708">
    <property type="entry name" value="DUF5648"/>
</dbReference>
<evidence type="ECO:0000313" key="3">
    <source>
        <dbReference type="Proteomes" id="UP001501410"/>
    </source>
</evidence>
<dbReference type="EMBL" id="BAABEZ010000013">
    <property type="protein sequence ID" value="GAA4451825.1"/>
    <property type="molecule type" value="Genomic_DNA"/>
</dbReference>
<dbReference type="RefSeq" id="WP_344823335.1">
    <property type="nucleotide sequence ID" value="NZ_BAABEZ010000013.1"/>
</dbReference>
<feature type="domain" description="DUF5648" evidence="1">
    <location>
        <begin position="102"/>
        <end position="167"/>
    </location>
</feature>
<accession>A0ABP8MN76</accession>
<sequence length="180" mass="21200">MKKTFILLSTVLASVFAQEVKAQDASKEIVKVYRWYNPTDANYITVAEGEYQDGQLLNWHYKDKTLMFFAYRNPAADRIAVNSWYNPNTKDFASIGEDEFTDDQMLKMGYSDKHLQYYASTRRGANQVSVYRWFNSKRKDWVTIPEEGDTDAYFKKGYRHKTFQYYGISRGSDVMIYNQL</sequence>
<comment type="caution">
    <text evidence="2">The sequence shown here is derived from an EMBL/GenBank/DDBJ whole genome shotgun (WGS) entry which is preliminary data.</text>
</comment>
<name>A0ABP8MN76_9BACT</name>
<evidence type="ECO:0000313" key="2">
    <source>
        <dbReference type="EMBL" id="GAA4451825.1"/>
    </source>
</evidence>
<feature type="domain" description="DUF5648" evidence="1">
    <location>
        <begin position="16"/>
        <end position="91"/>
    </location>
</feature>
<organism evidence="2 3">
    <name type="scientific">Rurimicrobium arvi</name>
    <dbReference type="NCBI Taxonomy" id="2049916"/>
    <lineage>
        <taxon>Bacteria</taxon>
        <taxon>Pseudomonadati</taxon>
        <taxon>Bacteroidota</taxon>
        <taxon>Chitinophagia</taxon>
        <taxon>Chitinophagales</taxon>
        <taxon>Chitinophagaceae</taxon>
        <taxon>Rurimicrobium</taxon>
    </lineage>
</organism>
<dbReference type="Pfam" id="PF18885">
    <property type="entry name" value="DUF5648"/>
    <property type="match status" value="2"/>
</dbReference>
<proteinExistence type="predicted"/>
<dbReference type="Proteomes" id="UP001501410">
    <property type="component" value="Unassembled WGS sequence"/>
</dbReference>
<gene>
    <name evidence="2" type="ORF">GCM10023092_09890</name>
</gene>